<comment type="similarity">
    <text evidence="2">Belongs to the STAM family.</text>
</comment>
<feature type="compositionally biased region" description="Low complexity" evidence="7">
    <location>
        <begin position="190"/>
        <end position="199"/>
    </location>
</feature>
<dbReference type="GO" id="GO:0043130">
    <property type="term" value="F:ubiquitin binding"/>
    <property type="evidence" value="ECO:0007669"/>
    <property type="project" value="InterPro"/>
</dbReference>
<keyword evidence="3" id="KW-0728">SH3 domain</keyword>
<keyword evidence="4" id="KW-0813">Transport</keyword>
<dbReference type="InterPro" id="IPR036028">
    <property type="entry name" value="SH3-like_dom_sf"/>
</dbReference>
<accession>A0A8J1UAR0</accession>
<dbReference type="SUPFAM" id="SSF48464">
    <property type="entry name" value="ENTH/VHS domain"/>
    <property type="match status" value="1"/>
</dbReference>
<dbReference type="PROSITE" id="PS50330">
    <property type="entry name" value="UIM"/>
    <property type="match status" value="1"/>
</dbReference>
<dbReference type="Pfam" id="PF00790">
    <property type="entry name" value="VHS"/>
    <property type="match status" value="1"/>
</dbReference>
<dbReference type="Gene3D" id="1.25.40.90">
    <property type="match status" value="1"/>
</dbReference>
<dbReference type="SMART" id="SM00288">
    <property type="entry name" value="VHS"/>
    <property type="match status" value="1"/>
</dbReference>
<dbReference type="SUPFAM" id="SSF50044">
    <property type="entry name" value="SH3-domain"/>
    <property type="match status" value="1"/>
</dbReference>
<evidence type="ECO:0000256" key="4">
    <source>
        <dbReference type="ARBA" id="ARBA00022448"/>
    </source>
</evidence>
<dbReference type="GO" id="GO:0033565">
    <property type="term" value="C:ESCRT-0 complex"/>
    <property type="evidence" value="ECO:0007669"/>
    <property type="project" value="TreeGrafter"/>
</dbReference>
<dbReference type="GO" id="GO:0043328">
    <property type="term" value="P:protein transport to vacuole involved in ubiquitin-dependent protein catabolic process via the multivesicular body sorting pathway"/>
    <property type="evidence" value="ECO:0007669"/>
    <property type="project" value="TreeGrafter"/>
</dbReference>
<dbReference type="Gene3D" id="1.20.5.1940">
    <property type="match status" value="1"/>
</dbReference>
<dbReference type="InterPro" id="IPR003903">
    <property type="entry name" value="UIM_dom"/>
</dbReference>
<dbReference type="Proteomes" id="UP000749559">
    <property type="component" value="Unassembled WGS sequence"/>
</dbReference>
<dbReference type="PROSITE" id="PS50002">
    <property type="entry name" value="SH3"/>
    <property type="match status" value="1"/>
</dbReference>
<reference evidence="8" key="1">
    <citation type="submission" date="2022-03" db="EMBL/GenBank/DDBJ databases">
        <authorList>
            <person name="Martin C."/>
        </authorList>
    </citation>
    <scope>NUCLEOTIDE SEQUENCE</scope>
</reference>
<dbReference type="CDD" id="cd03568">
    <property type="entry name" value="VHS_STAM"/>
    <property type="match status" value="1"/>
</dbReference>
<feature type="region of interest" description="Disordered" evidence="7">
    <location>
        <begin position="450"/>
        <end position="507"/>
    </location>
</feature>
<dbReference type="InterPro" id="IPR008942">
    <property type="entry name" value="ENTH_VHS"/>
</dbReference>
<proteinExistence type="inferred from homology"/>
<feature type="region of interest" description="Disordered" evidence="7">
    <location>
        <begin position="190"/>
        <end position="219"/>
    </location>
</feature>
<dbReference type="GO" id="GO:0035091">
    <property type="term" value="F:phosphatidylinositol binding"/>
    <property type="evidence" value="ECO:0007669"/>
    <property type="project" value="InterPro"/>
</dbReference>
<dbReference type="PANTHER" id="PTHR45929:SF3">
    <property type="entry name" value="JAK PATHWAY SIGNAL TRANSDUCTION ADAPTOR MOLECULE"/>
    <property type="match status" value="1"/>
</dbReference>
<feature type="compositionally biased region" description="Polar residues" evidence="7">
    <location>
        <begin position="460"/>
        <end position="469"/>
    </location>
</feature>
<dbReference type="AlphaFoldDB" id="A0A8J1UAR0"/>
<dbReference type="OrthoDB" id="10068368at2759"/>
<dbReference type="Pfam" id="PF00018">
    <property type="entry name" value="SH3_1"/>
    <property type="match status" value="1"/>
</dbReference>
<dbReference type="SMART" id="SM00326">
    <property type="entry name" value="SH3"/>
    <property type="match status" value="1"/>
</dbReference>
<evidence type="ECO:0000256" key="7">
    <source>
        <dbReference type="SAM" id="MobiDB-lite"/>
    </source>
</evidence>
<dbReference type="PRINTS" id="PR00452">
    <property type="entry name" value="SH3DOMAIN"/>
</dbReference>
<evidence type="ECO:0000256" key="6">
    <source>
        <dbReference type="ARBA" id="ARBA00022927"/>
    </source>
</evidence>
<evidence type="ECO:0000256" key="2">
    <source>
        <dbReference type="ARBA" id="ARBA00009666"/>
    </source>
</evidence>
<dbReference type="FunFam" id="1.25.40.90:FF:000009">
    <property type="entry name" value="Putative signal transducing adapter molecule 1"/>
    <property type="match status" value="1"/>
</dbReference>
<dbReference type="EMBL" id="CAIIXF020000001">
    <property type="protein sequence ID" value="CAH1772968.1"/>
    <property type="molecule type" value="Genomic_DNA"/>
</dbReference>
<dbReference type="CDD" id="cd11820">
    <property type="entry name" value="SH3_STAM"/>
    <property type="match status" value="1"/>
</dbReference>
<evidence type="ECO:0000313" key="8">
    <source>
        <dbReference type="EMBL" id="CAH1772968.1"/>
    </source>
</evidence>
<evidence type="ECO:0000313" key="9">
    <source>
        <dbReference type="Proteomes" id="UP000749559"/>
    </source>
</evidence>
<dbReference type="PANTHER" id="PTHR45929">
    <property type="entry name" value="JAK PATHWAY SIGNAL TRANSDUCTION ADAPTOR MOLECULE"/>
    <property type="match status" value="1"/>
</dbReference>
<protein>
    <submittedName>
        <fullName evidence="8">Uncharacterized protein</fullName>
    </submittedName>
</protein>
<keyword evidence="6" id="KW-0653">Protein transport</keyword>
<dbReference type="Gene3D" id="2.30.30.40">
    <property type="entry name" value="SH3 Domains"/>
    <property type="match status" value="1"/>
</dbReference>
<feature type="compositionally biased region" description="Polar residues" evidence="7">
    <location>
        <begin position="210"/>
        <end position="219"/>
    </location>
</feature>
<evidence type="ECO:0000256" key="1">
    <source>
        <dbReference type="ARBA" id="ARBA00004177"/>
    </source>
</evidence>
<dbReference type="PROSITE" id="PS50179">
    <property type="entry name" value="VHS"/>
    <property type="match status" value="1"/>
</dbReference>
<feature type="compositionally biased region" description="Polar residues" evidence="7">
    <location>
        <begin position="482"/>
        <end position="507"/>
    </location>
</feature>
<evidence type="ECO:0000256" key="5">
    <source>
        <dbReference type="ARBA" id="ARBA00022753"/>
    </source>
</evidence>
<dbReference type="InterPro" id="IPR050670">
    <property type="entry name" value="STAM"/>
</dbReference>
<comment type="caution">
    <text evidence="8">The sequence shown here is derived from an EMBL/GenBank/DDBJ whole genome shotgun (WGS) entry which is preliminary data.</text>
</comment>
<organism evidence="8 9">
    <name type="scientific">Owenia fusiformis</name>
    <name type="common">Polychaete worm</name>
    <dbReference type="NCBI Taxonomy" id="6347"/>
    <lineage>
        <taxon>Eukaryota</taxon>
        <taxon>Metazoa</taxon>
        <taxon>Spiralia</taxon>
        <taxon>Lophotrochozoa</taxon>
        <taxon>Annelida</taxon>
        <taxon>Polychaeta</taxon>
        <taxon>Sedentaria</taxon>
        <taxon>Canalipalpata</taxon>
        <taxon>Sabellida</taxon>
        <taxon>Oweniida</taxon>
        <taxon>Oweniidae</taxon>
        <taxon>Owenia</taxon>
    </lineage>
</organism>
<sequence length="561" mass="62061">MPLFSSSTPFDGDVEKATSELNTTENWALIMELCDKVGRNSNGPKDCLTSIIKRMNHRVPHVAMQSLTVLDACVSNCGHQFHLEMASRDFISEVRVLLGGKAHPRVAEKLAQLVKKWAENEFKSDASLHLIPTLYNSLKKEGYDFSTSDTKTSTKVETLSKDPNVVNSQQEEDDIAKAIALSLKEEQSSKTKTTTTSSLYPSMGGGGASAISTVSSNSTPEKKERRVVRAIYDFEAAEDNELTFKAGEIIGVIDDSDVNWWKGSNFRGEGLFPANFVTADLTAEPEEPVKEKKSVQFNEEVEVKTVERLPETVRIDESRIDDCLEMIQNADPTGETRPDTPEMLGLESECKAMGPLIDQELEKIDRSHARLSDINKQVIDALQMYNNLMKEGLYLPSAQKMSLPPGGYPNMGMQQQPIPNQMYNGQQFLPGQGQVPNMGQPQMNSLHGPVENQAGMGQGQPITQGQPMAQGQPMVQGHMAPAQQSYSPTPTNQPQYTENTSMPSNGYTPASTISTYSNQQEMAPHLTNTQAPQQQIQNFIPSTIPQQQMYVQQQQQQQPLL</sequence>
<dbReference type="InterPro" id="IPR002014">
    <property type="entry name" value="VHS_dom"/>
</dbReference>
<keyword evidence="9" id="KW-1185">Reference proteome</keyword>
<dbReference type="InterPro" id="IPR001452">
    <property type="entry name" value="SH3_domain"/>
</dbReference>
<evidence type="ECO:0000256" key="3">
    <source>
        <dbReference type="ARBA" id="ARBA00022443"/>
    </source>
</evidence>
<keyword evidence="5" id="KW-0967">Endosome</keyword>
<gene>
    <name evidence="8" type="ORF">OFUS_LOCUS633</name>
</gene>
<comment type="subcellular location">
    <subcellularLocation>
        <location evidence="1">Endosome</location>
    </subcellularLocation>
</comment>
<dbReference type="CDD" id="cd21388">
    <property type="entry name" value="GAT_STAM"/>
    <property type="match status" value="1"/>
</dbReference>
<name>A0A8J1UAR0_OWEFU</name>